<evidence type="ECO:0000256" key="4">
    <source>
        <dbReference type="ARBA" id="ARBA00022679"/>
    </source>
</evidence>
<feature type="domain" description="Histidine kinase/HSP90-like ATPase" evidence="11">
    <location>
        <begin position="332"/>
        <end position="431"/>
    </location>
</feature>
<dbReference type="Pfam" id="PF07730">
    <property type="entry name" value="HisKA_3"/>
    <property type="match status" value="1"/>
</dbReference>
<keyword evidence="4" id="KW-0808">Transferase</keyword>
<dbReference type="PANTHER" id="PTHR24421">
    <property type="entry name" value="NITRATE/NITRITE SENSOR PROTEIN NARX-RELATED"/>
    <property type="match status" value="1"/>
</dbReference>
<dbReference type="RefSeq" id="WP_253780810.1">
    <property type="nucleotide sequence ID" value="NZ_JAMTCK010000035.1"/>
</dbReference>
<evidence type="ECO:0000256" key="7">
    <source>
        <dbReference type="ARBA" id="ARBA00022840"/>
    </source>
</evidence>
<dbReference type="EC" id="2.7.13.3" evidence="2"/>
<dbReference type="PANTHER" id="PTHR24421:SF10">
    <property type="entry name" value="NITRATE_NITRITE SENSOR PROTEIN NARQ"/>
    <property type="match status" value="1"/>
</dbReference>
<dbReference type="Gene3D" id="3.30.565.10">
    <property type="entry name" value="Histidine kinase-like ATPase, C-terminal domain"/>
    <property type="match status" value="1"/>
</dbReference>
<feature type="domain" description="DUF7134" evidence="13">
    <location>
        <begin position="11"/>
        <end position="172"/>
    </location>
</feature>
<evidence type="ECO:0000256" key="5">
    <source>
        <dbReference type="ARBA" id="ARBA00022741"/>
    </source>
</evidence>
<evidence type="ECO:0000256" key="9">
    <source>
        <dbReference type="SAM" id="MobiDB-lite"/>
    </source>
</evidence>
<dbReference type="Pfam" id="PF23539">
    <property type="entry name" value="DUF7134"/>
    <property type="match status" value="1"/>
</dbReference>
<comment type="caution">
    <text evidence="14">The sequence shown here is derived from an EMBL/GenBank/DDBJ whole genome shotgun (WGS) entry which is preliminary data.</text>
</comment>
<comment type="catalytic activity">
    <reaction evidence="1">
        <text>ATP + protein L-histidine = ADP + protein N-phospho-L-histidine.</text>
        <dbReference type="EC" id="2.7.13.3"/>
    </reaction>
</comment>
<sequence>MDKPGLRHLFRSWLRGAHLVVLDIIAGAVVTATYLGIVLDPVDDGRPAFAGPLWLAVLVGVLVGLPLAVRRYAPLPVWGVVLAASVVSTAVNLMREPFIAASLALYLVALVEPRRRSAPALVVSLFGAVAALITMQLLTGGESWAALPGLVALACLVLGGAWALGRAVRHRRESTARAAAQAARQALTDERLRIARELHDIVAHSMSLIAVKAGIANHVAEARPAEARDALRVIEETSRGALNDMRRLLGVLRTEPADPELGGRGPAGTGHPPGAAGAGDQPEGGPDATAGAALLAPAPGLTGLPELAERARLAGVAVDLDVRGSRALPQGVELSAYRIVQESLTNVAKHAGPARCRVVVVVGPREVRIDVTDDGTGGGGPGGGPPPPGLVPGSGHGLVGMRERVMVFGGSFHAGPRPQGGFAVSARLPYEPTTARTGAPADEPAAVERRTGQRQPSVESQP</sequence>
<feature type="transmembrane region" description="Helical" evidence="10">
    <location>
        <begin position="12"/>
        <end position="37"/>
    </location>
</feature>
<dbReference type="Proteomes" id="UP001206128">
    <property type="component" value="Unassembled WGS sequence"/>
</dbReference>
<feature type="transmembrane region" description="Helical" evidence="10">
    <location>
        <begin position="144"/>
        <end position="164"/>
    </location>
</feature>
<dbReference type="EMBL" id="JAMTCK010000035">
    <property type="protein sequence ID" value="MCP2170444.1"/>
    <property type="molecule type" value="Genomic_DNA"/>
</dbReference>
<keyword evidence="15" id="KW-1185">Reference proteome</keyword>
<dbReference type="InterPro" id="IPR050482">
    <property type="entry name" value="Sensor_HK_TwoCompSys"/>
</dbReference>
<keyword evidence="7" id="KW-0067">ATP-binding</keyword>
<keyword evidence="3" id="KW-0597">Phosphoprotein</keyword>
<keyword evidence="10" id="KW-0472">Membrane</keyword>
<reference evidence="14" key="1">
    <citation type="submission" date="2022-06" db="EMBL/GenBank/DDBJ databases">
        <title>Genomic Encyclopedia of Archaeal and Bacterial Type Strains, Phase II (KMG-II): from individual species to whole genera.</title>
        <authorList>
            <person name="Goeker M."/>
        </authorList>
    </citation>
    <scope>NUCLEOTIDE SEQUENCE</scope>
    <source>
        <strain evidence="14">DSM 43935</strain>
    </source>
</reference>
<dbReference type="AlphaFoldDB" id="A0AAE3GN36"/>
<evidence type="ECO:0000256" key="8">
    <source>
        <dbReference type="ARBA" id="ARBA00023012"/>
    </source>
</evidence>
<evidence type="ECO:0000259" key="13">
    <source>
        <dbReference type="Pfam" id="PF23539"/>
    </source>
</evidence>
<evidence type="ECO:0000256" key="10">
    <source>
        <dbReference type="SAM" id="Phobius"/>
    </source>
</evidence>
<evidence type="ECO:0000256" key="2">
    <source>
        <dbReference type="ARBA" id="ARBA00012438"/>
    </source>
</evidence>
<evidence type="ECO:0000259" key="11">
    <source>
        <dbReference type="Pfam" id="PF02518"/>
    </source>
</evidence>
<evidence type="ECO:0000256" key="3">
    <source>
        <dbReference type="ARBA" id="ARBA00022553"/>
    </source>
</evidence>
<feature type="region of interest" description="Disordered" evidence="9">
    <location>
        <begin position="416"/>
        <end position="462"/>
    </location>
</feature>
<dbReference type="InterPro" id="IPR055558">
    <property type="entry name" value="DUF7134"/>
</dbReference>
<evidence type="ECO:0000313" key="14">
    <source>
        <dbReference type="EMBL" id="MCP2170444.1"/>
    </source>
</evidence>
<name>A0AAE3GN36_9PSEU</name>
<feature type="transmembrane region" description="Helical" evidence="10">
    <location>
        <begin position="49"/>
        <end position="68"/>
    </location>
</feature>
<dbReference type="CDD" id="cd16917">
    <property type="entry name" value="HATPase_UhpB-NarQ-NarX-like"/>
    <property type="match status" value="1"/>
</dbReference>
<organism evidence="14 15">
    <name type="scientific">Goodfellowiella coeruleoviolacea</name>
    <dbReference type="NCBI Taxonomy" id="334858"/>
    <lineage>
        <taxon>Bacteria</taxon>
        <taxon>Bacillati</taxon>
        <taxon>Actinomycetota</taxon>
        <taxon>Actinomycetes</taxon>
        <taxon>Pseudonocardiales</taxon>
        <taxon>Pseudonocardiaceae</taxon>
        <taxon>Goodfellowiella</taxon>
    </lineage>
</organism>
<dbReference type="GO" id="GO:0016020">
    <property type="term" value="C:membrane"/>
    <property type="evidence" value="ECO:0007669"/>
    <property type="project" value="InterPro"/>
</dbReference>
<dbReference type="SUPFAM" id="SSF55874">
    <property type="entry name" value="ATPase domain of HSP90 chaperone/DNA topoisomerase II/histidine kinase"/>
    <property type="match status" value="1"/>
</dbReference>
<keyword evidence="5" id="KW-0547">Nucleotide-binding</keyword>
<feature type="region of interest" description="Disordered" evidence="9">
    <location>
        <begin position="370"/>
        <end position="396"/>
    </location>
</feature>
<feature type="transmembrane region" description="Helical" evidence="10">
    <location>
        <begin position="120"/>
        <end position="138"/>
    </location>
</feature>
<keyword evidence="6 14" id="KW-0418">Kinase</keyword>
<evidence type="ECO:0000256" key="6">
    <source>
        <dbReference type="ARBA" id="ARBA00022777"/>
    </source>
</evidence>
<evidence type="ECO:0000259" key="12">
    <source>
        <dbReference type="Pfam" id="PF07730"/>
    </source>
</evidence>
<dbReference type="GO" id="GO:0005524">
    <property type="term" value="F:ATP binding"/>
    <property type="evidence" value="ECO:0007669"/>
    <property type="project" value="UniProtKB-KW"/>
</dbReference>
<keyword evidence="10" id="KW-1133">Transmembrane helix</keyword>
<dbReference type="InterPro" id="IPR036890">
    <property type="entry name" value="HATPase_C_sf"/>
</dbReference>
<evidence type="ECO:0000313" key="15">
    <source>
        <dbReference type="Proteomes" id="UP001206128"/>
    </source>
</evidence>
<accession>A0AAE3GN36</accession>
<feature type="compositionally biased region" description="Polar residues" evidence="9">
    <location>
        <begin position="453"/>
        <end position="462"/>
    </location>
</feature>
<feature type="region of interest" description="Disordered" evidence="9">
    <location>
        <begin position="256"/>
        <end position="293"/>
    </location>
</feature>
<proteinExistence type="predicted"/>
<feature type="domain" description="Signal transduction histidine kinase subgroup 3 dimerisation and phosphoacceptor" evidence="12">
    <location>
        <begin position="190"/>
        <end position="255"/>
    </location>
</feature>
<dbReference type="InterPro" id="IPR003594">
    <property type="entry name" value="HATPase_dom"/>
</dbReference>
<dbReference type="Pfam" id="PF02518">
    <property type="entry name" value="HATPase_c"/>
    <property type="match status" value="1"/>
</dbReference>
<dbReference type="GO" id="GO:0000155">
    <property type="term" value="F:phosphorelay sensor kinase activity"/>
    <property type="evidence" value="ECO:0007669"/>
    <property type="project" value="InterPro"/>
</dbReference>
<protein>
    <recommendedName>
        <fullName evidence="2">histidine kinase</fullName>
        <ecNumber evidence="2">2.7.13.3</ecNumber>
    </recommendedName>
</protein>
<feature type="transmembrane region" description="Helical" evidence="10">
    <location>
        <begin position="75"/>
        <end position="91"/>
    </location>
</feature>
<gene>
    <name evidence="14" type="ORF">LX83_007335</name>
</gene>
<feature type="transmembrane region" description="Helical" evidence="10">
    <location>
        <begin position="97"/>
        <end position="113"/>
    </location>
</feature>
<keyword evidence="8" id="KW-0902">Two-component regulatory system</keyword>
<evidence type="ECO:0000256" key="1">
    <source>
        <dbReference type="ARBA" id="ARBA00000085"/>
    </source>
</evidence>
<feature type="compositionally biased region" description="Low complexity" evidence="9">
    <location>
        <begin position="269"/>
        <end position="293"/>
    </location>
</feature>
<dbReference type="GO" id="GO:0046983">
    <property type="term" value="F:protein dimerization activity"/>
    <property type="evidence" value="ECO:0007669"/>
    <property type="project" value="InterPro"/>
</dbReference>
<keyword evidence="10" id="KW-0812">Transmembrane</keyword>
<dbReference type="InterPro" id="IPR011712">
    <property type="entry name" value="Sig_transdc_His_kin_sub3_dim/P"/>
</dbReference>
<dbReference type="Gene3D" id="1.20.5.1930">
    <property type="match status" value="1"/>
</dbReference>